<dbReference type="KEGG" id="xcl:G4Z02_09425"/>
<evidence type="ECO:0000256" key="6">
    <source>
        <dbReference type="ARBA" id="ARBA00022989"/>
    </source>
</evidence>
<protein>
    <submittedName>
        <fullName evidence="9">Cation:proton antiporter</fullName>
    </submittedName>
</protein>
<keyword evidence="7 8" id="KW-0472">Membrane</keyword>
<dbReference type="AlphaFoldDB" id="A0A7L7KUN5"/>
<keyword evidence="6 8" id="KW-1133">Transmembrane helix</keyword>
<dbReference type="PANTHER" id="PTHR34702:SF1">
    <property type="entry name" value="NA(+)_H(+) ANTIPORTER SUBUNIT F"/>
    <property type="match status" value="1"/>
</dbReference>
<evidence type="ECO:0000256" key="5">
    <source>
        <dbReference type="ARBA" id="ARBA00022692"/>
    </source>
</evidence>
<dbReference type="GO" id="GO:0005886">
    <property type="term" value="C:plasma membrane"/>
    <property type="evidence" value="ECO:0007669"/>
    <property type="project" value="UniProtKB-SubCell"/>
</dbReference>
<proteinExistence type="inferred from homology"/>
<dbReference type="NCBIfam" id="NF009246">
    <property type="entry name" value="PRK12599.1-5"/>
    <property type="match status" value="1"/>
</dbReference>
<dbReference type="EMBL" id="CP048914">
    <property type="protein sequence ID" value="QMS85956.1"/>
    <property type="molecule type" value="Genomic_DNA"/>
</dbReference>
<keyword evidence="10" id="KW-1185">Reference proteome</keyword>
<evidence type="ECO:0000313" key="9">
    <source>
        <dbReference type="EMBL" id="QMS85956.1"/>
    </source>
</evidence>
<evidence type="ECO:0000256" key="4">
    <source>
        <dbReference type="ARBA" id="ARBA00022475"/>
    </source>
</evidence>
<comment type="similarity">
    <text evidence="2">Belongs to the CPA3 antiporters (TC 2.A.63) subunit F family.</text>
</comment>
<evidence type="ECO:0000256" key="1">
    <source>
        <dbReference type="ARBA" id="ARBA00004651"/>
    </source>
</evidence>
<dbReference type="RefSeq" id="WP_258877771.1">
    <property type="nucleotide sequence ID" value="NZ_CP048914.1"/>
</dbReference>
<evidence type="ECO:0000256" key="3">
    <source>
        <dbReference type="ARBA" id="ARBA00022448"/>
    </source>
</evidence>
<dbReference type="GO" id="GO:0015385">
    <property type="term" value="F:sodium:proton antiporter activity"/>
    <property type="evidence" value="ECO:0007669"/>
    <property type="project" value="TreeGrafter"/>
</dbReference>
<evidence type="ECO:0000256" key="7">
    <source>
        <dbReference type="ARBA" id="ARBA00023136"/>
    </source>
</evidence>
<keyword evidence="3" id="KW-0813">Transport</keyword>
<dbReference type="PANTHER" id="PTHR34702">
    <property type="entry name" value="NA(+)/H(+) ANTIPORTER SUBUNIT F1"/>
    <property type="match status" value="1"/>
</dbReference>
<evidence type="ECO:0000313" key="10">
    <source>
        <dbReference type="Proteomes" id="UP000514720"/>
    </source>
</evidence>
<gene>
    <name evidence="9" type="ORF">G4Z02_09425</name>
</gene>
<sequence>MNDVLNYIVFGLVATGMLFAVIRLIKGPKVSDRAVALDTFNVIVIGSIGLLSFVFDNGLYLDIAIVYGILAFLETIVFARYLEGNHDHR</sequence>
<evidence type="ECO:0000256" key="2">
    <source>
        <dbReference type="ARBA" id="ARBA00009212"/>
    </source>
</evidence>
<organism evidence="9 10">
    <name type="scientific">Candidatus Xianfuyuplasma coldseepsis</name>
    <dbReference type="NCBI Taxonomy" id="2782163"/>
    <lineage>
        <taxon>Bacteria</taxon>
        <taxon>Bacillati</taxon>
        <taxon>Mycoplasmatota</taxon>
        <taxon>Mollicutes</taxon>
        <taxon>Candidatus Izemoplasmatales</taxon>
        <taxon>Candidatus Izemoplasmataceae</taxon>
        <taxon>Candidatus Xianfuyuplasma</taxon>
    </lineage>
</organism>
<reference evidence="9 10" key="1">
    <citation type="submission" date="2020-02" db="EMBL/GenBank/DDBJ databases">
        <authorList>
            <person name="Zheng R.K."/>
            <person name="Sun C.M."/>
        </authorList>
    </citation>
    <scope>NUCLEOTIDE SEQUENCE [LARGE SCALE GENOMIC DNA]</scope>
    <source>
        <strain evidence="10">zrk13</strain>
    </source>
</reference>
<keyword evidence="4" id="KW-1003">Cell membrane</keyword>
<dbReference type="Pfam" id="PF04066">
    <property type="entry name" value="MrpF_PhaF"/>
    <property type="match status" value="1"/>
</dbReference>
<keyword evidence="5 8" id="KW-0812">Transmembrane</keyword>
<name>A0A7L7KUN5_9MOLU</name>
<dbReference type="InterPro" id="IPR007208">
    <property type="entry name" value="MrpF/PhaF-like"/>
</dbReference>
<feature type="transmembrane region" description="Helical" evidence="8">
    <location>
        <begin position="6"/>
        <end position="25"/>
    </location>
</feature>
<evidence type="ECO:0000256" key="8">
    <source>
        <dbReference type="SAM" id="Phobius"/>
    </source>
</evidence>
<accession>A0A7L7KUN5</accession>
<feature type="transmembrane region" description="Helical" evidence="8">
    <location>
        <begin position="61"/>
        <end position="82"/>
    </location>
</feature>
<dbReference type="Proteomes" id="UP000514720">
    <property type="component" value="Chromosome"/>
</dbReference>
<feature type="transmembrane region" description="Helical" evidence="8">
    <location>
        <begin position="37"/>
        <end position="55"/>
    </location>
</feature>
<comment type="subcellular location">
    <subcellularLocation>
        <location evidence="1">Cell membrane</location>
        <topology evidence="1">Multi-pass membrane protein</topology>
    </subcellularLocation>
</comment>